<dbReference type="Proteomes" id="UP001222325">
    <property type="component" value="Unassembled WGS sequence"/>
</dbReference>
<evidence type="ECO:0000256" key="6">
    <source>
        <dbReference type="ARBA" id="ARBA00023242"/>
    </source>
</evidence>
<dbReference type="InterPro" id="IPR009072">
    <property type="entry name" value="Histone-fold"/>
</dbReference>
<evidence type="ECO:0000256" key="1">
    <source>
        <dbReference type="ARBA" id="ARBA00004123"/>
    </source>
</evidence>
<feature type="domain" description="Core Histone H2A/H2B/H3" evidence="8">
    <location>
        <begin position="8"/>
        <end position="70"/>
    </location>
</feature>
<dbReference type="FunFam" id="1.10.20.10:FF:000103">
    <property type="entry name" value="Histone H2A type 1"/>
    <property type="match status" value="1"/>
</dbReference>
<organism evidence="10 11">
    <name type="scientific">Mycena belliarum</name>
    <dbReference type="NCBI Taxonomy" id="1033014"/>
    <lineage>
        <taxon>Eukaryota</taxon>
        <taxon>Fungi</taxon>
        <taxon>Dikarya</taxon>
        <taxon>Basidiomycota</taxon>
        <taxon>Agaricomycotina</taxon>
        <taxon>Agaricomycetes</taxon>
        <taxon>Agaricomycetidae</taxon>
        <taxon>Agaricales</taxon>
        <taxon>Marasmiineae</taxon>
        <taxon>Mycenaceae</taxon>
        <taxon>Mycena</taxon>
    </lineage>
</organism>
<dbReference type="InterPro" id="IPR002119">
    <property type="entry name" value="Histone_H2A"/>
</dbReference>
<evidence type="ECO:0000256" key="5">
    <source>
        <dbReference type="ARBA" id="ARBA00022990"/>
    </source>
</evidence>
<dbReference type="GO" id="GO:0005634">
    <property type="term" value="C:nucleus"/>
    <property type="evidence" value="ECO:0007669"/>
    <property type="project" value="UniProtKB-SubCell"/>
</dbReference>
<dbReference type="GO" id="GO:0003677">
    <property type="term" value="F:DNA binding"/>
    <property type="evidence" value="ECO:0007669"/>
    <property type="project" value="UniProtKB-KW"/>
</dbReference>
<proteinExistence type="inferred from homology"/>
<protein>
    <recommendedName>
        <fullName evidence="7">Histone H2A</fullName>
    </recommendedName>
</protein>
<sequence>SVRAGVVFPVARIHRLLKQRDGKRVSTGAAVYLASTLEYLMAEVLELAGNCARDNQKVRIIPRHILLAIRNDGELDQLLKHCVIYQGGVVPYIHACLIPKSRKGTEWEAD</sequence>
<reference evidence="10" key="1">
    <citation type="submission" date="2023-03" db="EMBL/GenBank/DDBJ databases">
        <title>Massive genome expansion in bonnet fungi (Mycena s.s.) driven by repeated elements and novel gene families across ecological guilds.</title>
        <authorList>
            <consortium name="Lawrence Berkeley National Laboratory"/>
            <person name="Harder C.B."/>
            <person name="Miyauchi S."/>
            <person name="Viragh M."/>
            <person name="Kuo A."/>
            <person name="Thoen E."/>
            <person name="Andreopoulos B."/>
            <person name="Lu D."/>
            <person name="Skrede I."/>
            <person name="Drula E."/>
            <person name="Henrissat B."/>
            <person name="Morin E."/>
            <person name="Kohler A."/>
            <person name="Barry K."/>
            <person name="LaButti K."/>
            <person name="Morin E."/>
            <person name="Salamov A."/>
            <person name="Lipzen A."/>
            <person name="Mereny Z."/>
            <person name="Hegedus B."/>
            <person name="Baldrian P."/>
            <person name="Stursova M."/>
            <person name="Weitz H."/>
            <person name="Taylor A."/>
            <person name="Grigoriev I.V."/>
            <person name="Nagy L.G."/>
            <person name="Martin F."/>
            <person name="Kauserud H."/>
        </authorList>
    </citation>
    <scope>NUCLEOTIDE SEQUENCE</scope>
    <source>
        <strain evidence="10">CBHHK173m</strain>
    </source>
</reference>
<evidence type="ECO:0000256" key="2">
    <source>
        <dbReference type="ARBA" id="ARBA00004286"/>
    </source>
</evidence>
<dbReference type="GO" id="GO:0046982">
    <property type="term" value="F:protein heterodimerization activity"/>
    <property type="evidence" value="ECO:0007669"/>
    <property type="project" value="InterPro"/>
</dbReference>
<dbReference type="CDD" id="cd00074">
    <property type="entry name" value="HFD_H2A"/>
    <property type="match status" value="1"/>
</dbReference>
<keyword evidence="6 7" id="KW-0539">Nucleus</keyword>
<dbReference type="EMBL" id="JARJCN010000070">
    <property type="protein sequence ID" value="KAJ7077872.1"/>
    <property type="molecule type" value="Genomic_DNA"/>
</dbReference>
<dbReference type="SUPFAM" id="SSF47113">
    <property type="entry name" value="Histone-fold"/>
    <property type="match status" value="1"/>
</dbReference>
<comment type="caution">
    <text evidence="10">The sequence shown here is derived from an EMBL/GenBank/DDBJ whole genome shotgun (WGS) entry which is preliminary data.</text>
</comment>
<evidence type="ECO:0000259" key="9">
    <source>
        <dbReference type="Pfam" id="PF16211"/>
    </source>
</evidence>
<comment type="subunit">
    <text evidence="7">The nucleosome is a histone octamer containing two molecules each of H2A, H2B, H3 and H4 assembled in one H3-H4 heterotetramer and two H2A-H2B heterodimers. The octamer wraps approximately 147 bp of DNA.</text>
</comment>
<dbReference type="InterPro" id="IPR032454">
    <property type="entry name" value="Histone_H2A_C"/>
</dbReference>
<evidence type="ECO:0000259" key="8">
    <source>
        <dbReference type="Pfam" id="PF00125"/>
    </source>
</evidence>
<keyword evidence="11" id="KW-1185">Reference proteome</keyword>
<dbReference type="PANTHER" id="PTHR23430">
    <property type="entry name" value="HISTONE H2A"/>
    <property type="match status" value="1"/>
</dbReference>
<accession>A0AAD6TSM1</accession>
<feature type="domain" description="Histone H2A C-terminal" evidence="9">
    <location>
        <begin position="74"/>
        <end position="105"/>
    </location>
</feature>
<evidence type="ECO:0000313" key="10">
    <source>
        <dbReference type="EMBL" id="KAJ7077872.1"/>
    </source>
</evidence>
<comment type="subcellular location">
    <subcellularLocation>
        <location evidence="2">Chromosome</location>
    </subcellularLocation>
    <subcellularLocation>
        <location evidence="1 7">Nucleus</location>
    </subcellularLocation>
</comment>
<evidence type="ECO:0000256" key="7">
    <source>
        <dbReference type="RuleBase" id="RU003767"/>
    </source>
</evidence>
<evidence type="ECO:0000256" key="4">
    <source>
        <dbReference type="ARBA" id="ARBA00022454"/>
    </source>
</evidence>
<dbReference type="Gene3D" id="1.10.20.10">
    <property type="entry name" value="Histone, subunit A"/>
    <property type="match status" value="1"/>
</dbReference>
<dbReference type="GO" id="GO:0000786">
    <property type="term" value="C:nucleosome"/>
    <property type="evidence" value="ECO:0007669"/>
    <property type="project" value="UniProtKB-KW"/>
</dbReference>
<dbReference type="InterPro" id="IPR007125">
    <property type="entry name" value="H2A/H2B/H3"/>
</dbReference>
<comment type="similarity">
    <text evidence="3 7">Belongs to the histone H2A family.</text>
</comment>
<name>A0AAD6TSM1_9AGAR</name>
<dbReference type="Pfam" id="PF16211">
    <property type="entry name" value="Histone_H2A_C"/>
    <property type="match status" value="1"/>
</dbReference>
<dbReference type="PRINTS" id="PR00620">
    <property type="entry name" value="HISTONEH2A"/>
</dbReference>
<keyword evidence="7" id="KW-0544">Nucleosome core</keyword>
<dbReference type="SMART" id="SM00414">
    <property type="entry name" value="H2A"/>
    <property type="match status" value="1"/>
</dbReference>
<dbReference type="Pfam" id="PF00125">
    <property type="entry name" value="Histone"/>
    <property type="match status" value="1"/>
</dbReference>
<evidence type="ECO:0000313" key="11">
    <source>
        <dbReference type="Proteomes" id="UP001222325"/>
    </source>
</evidence>
<gene>
    <name evidence="10" type="ORF">B0H15DRAFT_789429</name>
</gene>
<evidence type="ECO:0000256" key="3">
    <source>
        <dbReference type="ARBA" id="ARBA00010691"/>
    </source>
</evidence>
<dbReference type="AlphaFoldDB" id="A0AAD6TSM1"/>
<dbReference type="GO" id="GO:0030527">
    <property type="term" value="F:structural constituent of chromatin"/>
    <property type="evidence" value="ECO:0007669"/>
    <property type="project" value="InterPro"/>
</dbReference>
<keyword evidence="7" id="KW-0238">DNA-binding</keyword>
<keyword evidence="5" id="KW-0007">Acetylation</keyword>
<feature type="non-terminal residue" evidence="10">
    <location>
        <position position="1"/>
    </location>
</feature>
<keyword evidence="4 7" id="KW-0158">Chromosome</keyword>